<feature type="transmembrane region" description="Helical" evidence="9">
    <location>
        <begin position="283"/>
        <end position="305"/>
    </location>
</feature>
<reference evidence="10 11" key="1">
    <citation type="journal article" date="2009" name="Science">
        <title>Green evolution and dynamic adaptations revealed by genomes of the marine picoeukaryotes Micromonas.</title>
        <authorList>
            <person name="Worden A.Z."/>
            <person name="Lee J.H."/>
            <person name="Mock T."/>
            <person name="Rouze P."/>
            <person name="Simmons M.P."/>
            <person name="Aerts A.L."/>
            <person name="Allen A.E."/>
            <person name="Cuvelier M.L."/>
            <person name="Derelle E."/>
            <person name="Everett M.V."/>
            <person name="Foulon E."/>
            <person name="Grimwood J."/>
            <person name="Gundlach H."/>
            <person name="Henrissat B."/>
            <person name="Napoli C."/>
            <person name="McDonald S.M."/>
            <person name="Parker M.S."/>
            <person name="Rombauts S."/>
            <person name="Salamov A."/>
            <person name="Von Dassow P."/>
            <person name="Badger J.H."/>
            <person name="Coutinho P.M."/>
            <person name="Demir E."/>
            <person name="Dubchak I."/>
            <person name="Gentemann C."/>
            <person name="Eikrem W."/>
            <person name="Gready J.E."/>
            <person name="John U."/>
            <person name="Lanier W."/>
            <person name="Lindquist E.A."/>
            <person name="Lucas S."/>
            <person name="Mayer K.F."/>
            <person name="Moreau H."/>
            <person name="Not F."/>
            <person name="Otillar R."/>
            <person name="Panaud O."/>
            <person name="Pangilinan J."/>
            <person name="Paulsen I."/>
            <person name="Piegu B."/>
            <person name="Poliakov A."/>
            <person name="Robbens S."/>
            <person name="Schmutz J."/>
            <person name="Toulza E."/>
            <person name="Wyss T."/>
            <person name="Zelensky A."/>
            <person name="Zhou K."/>
            <person name="Armbrust E.V."/>
            <person name="Bhattacharya D."/>
            <person name="Goodenough U.W."/>
            <person name="Van de Peer Y."/>
            <person name="Grigoriev I.V."/>
        </authorList>
    </citation>
    <scope>NUCLEOTIDE SEQUENCE [LARGE SCALE GENOMIC DNA]</scope>
    <source>
        <strain evidence="11">RCC299 / NOUM17</strain>
    </source>
</reference>
<evidence type="ECO:0000256" key="7">
    <source>
        <dbReference type="ARBA" id="ARBA00022989"/>
    </source>
</evidence>
<evidence type="ECO:0000256" key="6">
    <source>
        <dbReference type="ARBA" id="ARBA00022753"/>
    </source>
</evidence>
<evidence type="ECO:0000256" key="1">
    <source>
        <dbReference type="ARBA" id="ARBA00004337"/>
    </source>
</evidence>
<evidence type="ECO:0000256" key="2">
    <source>
        <dbReference type="ARBA" id="ARBA00004653"/>
    </source>
</evidence>
<dbReference type="eggNOG" id="KOG1278">
    <property type="taxonomic scope" value="Eukaryota"/>
</dbReference>
<organism evidence="10 11">
    <name type="scientific">Micromonas commoda (strain RCC299 / NOUM17 / CCMP2709)</name>
    <name type="common">Picoplanktonic green alga</name>
    <dbReference type="NCBI Taxonomy" id="296587"/>
    <lineage>
        <taxon>Eukaryota</taxon>
        <taxon>Viridiplantae</taxon>
        <taxon>Chlorophyta</taxon>
        <taxon>Mamiellophyceae</taxon>
        <taxon>Mamiellales</taxon>
        <taxon>Mamiellaceae</taxon>
        <taxon>Micromonas</taxon>
    </lineage>
</organism>
<keyword evidence="4 9" id="KW-0812">Transmembrane</keyword>
<dbReference type="GO" id="GO:0000139">
    <property type="term" value="C:Golgi membrane"/>
    <property type="evidence" value="ECO:0007669"/>
    <property type="project" value="UniProtKB-SubCell"/>
</dbReference>
<comment type="subcellular location">
    <subcellularLocation>
        <location evidence="1">Endosome membrane</location>
        <topology evidence="1">Multi-pass membrane protein</topology>
    </subcellularLocation>
    <subcellularLocation>
        <location evidence="2">Golgi apparatus membrane</location>
        <topology evidence="2">Multi-pass membrane protein</topology>
    </subcellularLocation>
</comment>
<dbReference type="Proteomes" id="UP000002009">
    <property type="component" value="Chromosome 16"/>
</dbReference>
<comment type="similarity">
    <text evidence="3 9">Belongs to the nonaspanin (TM9SF) (TC 9.A.2) family.</text>
</comment>
<dbReference type="PANTHER" id="PTHR10766:SF111">
    <property type="entry name" value="TRANSMEMBRANE 9 SUPERFAMILY MEMBER 2"/>
    <property type="match status" value="1"/>
</dbReference>
<feature type="transmembrane region" description="Helical" evidence="9">
    <location>
        <begin position="535"/>
        <end position="563"/>
    </location>
</feature>
<dbReference type="EMBL" id="CP001334">
    <property type="protein sequence ID" value="ACO68091.1"/>
    <property type="molecule type" value="Genomic_DNA"/>
</dbReference>
<feature type="chain" id="PRO_5007360903" description="Transmembrane 9 superfamily member" evidence="9">
    <location>
        <begin position="21"/>
        <end position="645"/>
    </location>
</feature>
<feature type="signal peptide" evidence="9">
    <location>
        <begin position="1"/>
        <end position="20"/>
    </location>
</feature>
<accession>C1EIX4</accession>
<name>C1EIX4_MICCC</name>
<dbReference type="RefSeq" id="XP_002506833.1">
    <property type="nucleotide sequence ID" value="XM_002506787.1"/>
</dbReference>
<keyword evidence="7 9" id="KW-1133">Transmembrane helix</keyword>
<evidence type="ECO:0000256" key="9">
    <source>
        <dbReference type="RuleBase" id="RU363079"/>
    </source>
</evidence>
<feature type="transmembrane region" description="Helical" evidence="9">
    <location>
        <begin position="420"/>
        <end position="439"/>
    </location>
</feature>
<sequence>MRAAVLALALCAALVSPAFGFYLPGVAPQDYARDDLINFKVNSIRSDKALPMEYYKLPYCQPDHIVSSAENLGEVLRGDRIFNSLYQIQMRLDERCKVVCRVIALTPPQVKTIHEAIEYEYRVNMILDNLPAAEVRQHLDETGAPIIDETTGQPRKYYERGFPVGVKVSESEDGPHRFYVNNHARFTILYHRDADTDLARIVGFEVEPASVRHEYDRWDDSAPRLKTCAGNADEPHPLGESPQIVAAGEEIVFTYDVVFKSSPVRWASRWDTYLQTQDREIHWFSVVNSAMILLFLSGMVAMIMIRTLRRDITQYNQLETVEETAEETGWKLVHGDVFRPPPAPGALSVCIGTGSQLLGMTFVTMIFAVLGFLSPANRGGLMTAMLMLFVFMGVINGYVTGRMLRGFALTDWQGHTLKTALAFPSVVFAVVFALNLLVWGRRSAAAVPFGTLVALLLLWGAINTPLVYVGSYFGFKTTPPETPVRTNKIPRQVPPQPWYMSPWFSALVGGVLPFGAVFIELFFILTSMWLHQTYYIFGILFLVYLILVLTCAEITIVLCYFQLCGEDYRWWWRSFFTSGSSALYVFMYSAFYFATKLDITRTVPTVMYFCYMGLLSLGFLMITGTVGFVSCLGFVRAIYGSVKID</sequence>
<feature type="transmembrane region" description="Helical" evidence="9">
    <location>
        <begin position="575"/>
        <end position="594"/>
    </location>
</feature>
<dbReference type="OrthoDB" id="1666796at2759"/>
<dbReference type="FunCoup" id="C1EIX4">
    <property type="interactions" value="2363"/>
</dbReference>
<dbReference type="InParanoid" id="C1EIX4"/>
<dbReference type="OMA" id="KVYYMFG"/>
<dbReference type="KEGG" id="mis:MICPUN_96074"/>
<dbReference type="GO" id="GO:0010008">
    <property type="term" value="C:endosome membrane"/>
    <property type="evidence" value="ECO:0007669"/>
    <property type="project" value="UniProtKB-SubCell"/>
</dbReference>
<keyword evidence="8 9" id="KW-0472">Membrane</keyword>
<dbReference type="InterPro" id="IPR004240">
    <property type="entry name" value="EMP70"/>
</dbReference>
<evidence type="ECO:0000256" key="3">
    <source>
        <dbReference type="ARBA" id="ARBA00005227"/>
    </source>
</evidence>
<dbReference type="Pfam" id="PF02990">
    <property type="entry name" value="EMP70"/>
    <property type="match status" value="1"/>
</dbReference>
<protein>
    <recommendedName>
        <fullName evidence="9">Transmembrane 9 superfamily member</fullName>
    </recommendedName>
</protein>
<keyword evidence="5 9" id="KW-0732">Signal</keyword>
<dbReference type="GO" id="GO:0072657">
    <property type="term" value="P:protein localization to membrane"/>
    <property type="evidence" value="ECO:0007669"/>
    <property type="project" value="TreeGrafter"/>
</dbReference>
<feature type="transmembrane region" description="Helical" evidence="9">
    <location>
        <begin position="380"/>
        <end position="399"/>
    </location>
</feature>
<feature type="transmembrane region" description="Helical" evidence="9">
    <location>
        <begin position="357"/>
        <end position="374"/>
    </location>
</feature>
<keyword evidence="11" id="KW-1185">Reference proteome</keyword>
<dbReference type="AlphaFoldDB" id="C1EIX4"/>
<dbReference type="PANTHER" id="PTHR10766">
    <property type="entry name" value="TRANSMEMBRANE 9 SUPERFAMILY PROTEIN"/>
    <property type="match status" value="1"/>
</dbReference>
<dbReference type="GeneID" id="8249609"/>
<keyword evidence="6" id="KW-0967">Endosome</keyword>
<feature type="transmembrane region" description="Helical" evidence="9">
    <location>
        <begin position="445"/>
        <end position="469"/>
    </location>
</feature>
<gene>
    <name evidence="10" type="ORF">MICPUN_96074</name>
</gene>
<evidence type="ECO:0000256" key="4">
    <source>
        <dbReference type="ARBA" id="ARBA00022692"/>
    </source>
</evidence>
<feature type="transmembrane region" description="Helical" evidence="9">
    <location>
        <begin position="606"/>
        <end position="639"/>
    </location>
</feature>
<evidence type="ECO:0000256" key="5">
    <source>
        <dbReference type="ARBA" id="ARBA00022729"/>
    </source>
</evidence>
<evidence type="ECO:0000313" key="11">
    <source>
        <dbReference type="Proteomes" id="UP000002009"/>
    </source>
</evidence>
<evidence type="ECO:0000256" key="8">
    <source>
        <dbReference type="ARBA" id="ARBA00023136"/>
    </source>
</evidence>
<feature type="transmembrane region" description="Helical" evidence="9">
    <location>
        <begin position="503"/>
        <end position="529"/>
    </location>
</feature>
<proteinExistence type="inferred from homology"/>
<evidence type="ECO:0000313" key="10">
    <source>
        <dbReference type="EMBL" id="ACO68091.1"/>
    </source>
</evidence>
<dbReference type="STRING" id="296587.C1EIX4"/>